<dbReference type="InterPro" id="IPR002347">
    <property type="entry name" value="SDR_fam"/>
</dbReference>
<dbReference type="PRINTS" id="PR00081">
    <property type="entry name" value="GDHRDH"/>
</dbReference>
<sequence>MAPPPFYAVISGVGSGTGASLARRFAQSYAVVLLSRKPSSYESIVADIKASGGTAIGITADATDPAATDAAFAQIAKELPDSKLAAAVYNGGSGMARKPFLELTLENLDVSLQGAAKGLFIFAQKTLPLLVDAVDSSPNPPSLLVTGATASVRGSALFGTFAAGKFAQRALTQSLAREYGPKGVHVALAVIDGGIDTPWGKDRQFNNGVEDGKISPDAIAESYWHLHSQHRSAFTQELDIRPYVEKF</sequence>
<gene>
    <name evidence="1" type="ORF">TGAM01_v204746</name>
</gene>
<dbReference type="Proteomes" id="UP000054821">
    <property type="component" value="Unassembled WGS sequence"/>
</dbReference>
<dbReference type="SUPFAM" id="SSF51735">
    <property type="entry name" value="NAD(P)-binding Rossmann-fold domains"/>
    <property type="match status" value="1"/>
</dbReference>
<dbReference type="PANTHER" id="PTHR43431">
    <property type="entry name" value="OXIDOREDUCTASE, SHORT CHAIN DEHYDROGENASE/REDUCTASE FAMILY (AFU_ORTHOLOGUE AFUA_5G14000)"/>
    <property type="match status" value="1"/>
</dbReference>
<keyword evidence="2" id="KW-1185">Reference proteome</keyword>
<accession>A0A2P4ZPP1</accession>
<protein>
    <submittedName>
        <fullName evidence="1">Short-chain dehydrogenase</fullName>
    </submittedName>
</protein>
<proteinExistence type="predicted"/>
<reference evidence="1 2" key="1">
    <citation type="journal article" date="2016" name="Genome Announc.">
        <title>Draft Whole-Genome Sequence of Trichoderma gamsii T6085, a Promising Biocontrol Agent of Fusarium Head Blight on Wheat.</title>
        <authorList>
            <person name="Baroncelli R."/>
            <person name="Zapparata A."/>
            <person name="Piaggeschi G."/>
            <person name="Sarrocco S."/>
            <person name="Vannacci G."/>
        </authorList>
    </citation>
    <scope>NUCLEOTIDE SEQUENCE [LARGE SCALE GENOMIC DNA]</scope>
    <source>
        <strain evidence="1 2">T6085</strain>
    </source>
</reference>
<dbReference type="PANTHER" id="PTHR43431:SF7">
    <property type="entry name" value="OXIDOREDUCTASE, SHORT CHAIN DEHYDROGENASE_REDUCTASE FAMILY (AFU_ORTHOLOGUE AFUA_5G14000)"/>
    <property type="match status" value="1"/>
</dbReference>
<name>A0A2P4ZPP1_9HYPO</name>
<evidence type="ECO:0000313" key="1">
    <source>
        <dbReference type="EMBL" id="PON26270.1"/>
    </source>
</evidence>
<dbReference type="RefSeq" id="XP_018665348.1">
    <property type="nucleotide sequence ID" value="XM_018801555.1"/>
</dbReference>
<dbReference type="AlphaFoldDB" id="A0A2P4ZPP1"/>
<organism evidence="1 2">
    <name type="scientific">Trichoderma gamsii</name>
    <dbReference type="NCBI Taxonomy" id="398673"/>
    <lineage>
        <taxon>Eukaryota</taxon>
        <taxon>Fungi</taxon>
        <taxon>Dikarya</taxon>
        <taxon>Ascomycota</taxon>
        <taxon>Pezizomycotina</taxon>
        <taxon>Sordariomycetes</taxon>
        <taxon>Hypocreomycetidae</taxon>
        <taxon>Hypocreales</taxon>
        <taxon>Hypocreaceae</taxon>
        <taxon>Trichoderma</taxon>
    </lineage>
</organism>
<evidence type="ECO:0000313" key="2">
    <source>
        <dbReference type="Proteomes" id="UP000054821"/>
    </source>
</evidence>
<dbReference type="InterPro" id="IPR036291">
    <property type="entry name" value="NAD(P)-bd_dom_sf"/>
</dbReference>
<dbReference type="Pfam" id="PF00106">
    <property type="entry name" value="adh_short"/>
    <property type="match status" value="1"/>
</dbReference>
<dbReference type="STRING" id="398673.A0A2P4ZPP1"/>
<dbReference type="EMBL" id="JPDN02000014">
    <property type="protein sequence ID" value="PON26270.1"/>
    <property type="molecule type" value="Genomic_DNA"/>
</dbReference>
<comment type="caution">
    <text evidence="1">The sequence shown here is derived from an EMBL/GenBank/DDBJ whole genome shotgun (WGS) entry which is preliminary data.</text>
</comment>
<dbReference type="GeneID" id="29981638"/>
<dbReference type="Gene3D" id="3.40.50.720">
    <property type="entry name" value="NAD(P)-binding Rossmann-like Domain"/>
    <property type="match status" value="1"/>
</dbReference>